<dbReference type="PROSITE" id="PS51186">
    <property type="entry name" value="GNAT"/>
    <property type="match status" value="1"/>
</dbReference>
<dbReference type="InterPro" id="IPR016181">
    <property type="entry name" value="Acyl_CoA_acyltransferase"/>
</dbReference>
<evidence type="ECO:0000259" key="1">
    <source>
        <dbReference type="PROSITE" id="PS51186"/>
    </source>
</evidence>
<dbReference type="GO" id="GO:0016747">
    <property type="term" value="F:acyltransferase activity, transferring groups other than amino-acyl groups"/>
    <property type="evidence" value="ECO:0007669"/>
    <property type="project" value="InterPro"/>
</dbReference>
<protein>
    <submittedName>
        <fullName evidence="2">NAT_SF domain containing protein</fullName>
    </submittedName>
</protein>
<dbReference type="Gene3D" id="3.40.630.30">
    <property type="match status" value="1"/>
</dbReference>
<sequence>MMRVAEPSDFQAVCVLLRLMHAEVGVLAVDEQKAQETVRAIIESRQCLVCEQDGQIIASLGLKFGEPFWYSSDKGLVDTWFFIHPDHRGSNCAQDLILTAKRMARIADVPLWVGVSSVKKTVRKMLFLEKYMVPFGGIFYYLPEKDAA</sequence>
<organism evidence="2">
    <name type="scientific">uncultured Caudovirales phage</name>
    <dbReference type="NCBI Taxonomy" id="2100421"/>
    <lineage>
        <taxon>Viruses</taxon>
        <taxon>Duplodnaviria</taxon>
        <taxon>Heunggongvirae</taxon>
        <taxon>Uroviricota</taxon>
        <taxon>Caudoviricetes</taxon>
        <taxon>Peduoviridae</taxon>
        <taxon>Maltschvirus</taxon>
        <taxon>Maltschvirus maltsch</taxon>
    </lineage>
</organism>
<gene>
    <name evidence="2" type="ORF">UFOVP1169_5</name>
</gene>
<dbReference type="CDD" id="cd04301">
    <property type="entry name" value="NAT_SF"/>
    <property type="match status" value="1"/>
</dbReference>
<dbReference type="InterPro" id="IPR000182">
    <property type="entry name" value="GNAT_dom"/>
</dbReference>
<reference evidence="2" key="1">
    <citation type="submission" date="2020-05" db="EMBL/GenBank/DDBJ databases">
        <authorList>
            <person name="Chiriac C."/>
            <person name="Salcher M."/>
            <person name="Ghai R."/>
            <person name="Kavagutti S V."/>
        </authorList>
    </citation>
    <scope>NUCLEOTIDE SEQUENCE</scope>
</reference>
<feature type="domain" description="N-acetyltransferase" evidence="1">
    <location>
        <begin position="1"/>
        <end position="148"/>
    </location>
</feature>
<proteinExistence type="predicted"/>
<dbReference type="EMBL" id="LR797114">
    <property type="protein sequence ID" value="CAB4187792.1"/>
    <property type="molecule type" value="Genomic_DNA"/>
</dbReference>
<dbReference type="SUPFAM" id="SSF55729">
    <property type="entry name" value="Acyl-CoA N-acyltransferases (Nat)"/>
    <property type="match status" value="1"/>
</dbReference>
<evidence type="ECO:0000313" key="2">
    <source>
        <dbReference type="EMBL" id="CAB4187792.1"/>
    </source>
</evidence>
<name>A0A6J5QVK2_9CAUD</name>
<accession>A0A6J5QVK2</accession>